<accession>A0A159Z1U7</accession>
<dbReference type="RefSeq" id="WP_084739434.1">
    <property type="nucleotide sequence ID" value="NZ_CP012661.1"/>
</dbReference>
<name>A0A159Z1U7_9RHOB</name>
<dbReference type="SUPFAM" id="SSF52172">
    <property type="entry name" value="CheY-like"/>
    <property type="match status" value="1"/>
</dbReference>
<dbReference type="PROSITE" id="PS00622">
    <property type="entry name" value="HTH_LUXR_1"/>
    <property type="match status" value="1"/>
</dbReference>
<evidence type="ECO:0000256" key="2">
    <source>
        <dbReference type="ARBA" id="ARBA00023125"/>
    </source>
</evidence>
<dbReference type="PANTHER" id="PTHR45566:SF1">
    <property type="entry name" value="HTH-TYPE TRANSCRIPTIONAL REGULATOR YHJB-RELATED"/>
    <property type="match status" value="1"/>
</dbReference>
<gene>
    <name evidence="6" type="ORF">AKL17_0680</name>
</gene>
<evidence type="ECO:0000313" key="7">
    <source>
        <dbReference type="Proteomes" id="UP000076128"/>
    </source>
</evidence>
<dbReference type="SMART" id="SM00448">
    <property type="entry name" value="REC"/>
    <property type="match status" value="1"/>
</dbReference>
<dbReference type="GO" id="GO:0000160">
    <property type="term" value="P:phosphorelay signal transduction system"/>
    <property type="evidence" value="ECO:0007669"/>
    <property type="project" value="InterPro"/>
</dbReference>
<dbReference type="SMART" id="SM00421">
    <property type="entry name" value="HTH_LUXR"/>
    <property type="match status" value="1"/>
</dbReference>
<dbReference type="InterPro" id="IPR001789">
    <property type="entry name" value="Sig_transdc_resp-reg_receiver"/>
</dbReference>
<dbReference type="AlphaFoldDB" id="A0A159Z1U7"/>
<feature type="domain" description="HTH luxR-type" evidence="4">
    <location>
        <begin position="165"/>
        <end position="230"/>
    </location>
</feature>
<dbReference type="PRINTS" id="PR00038">
    <property type="entry name" value="HTHLUXR"/>
</dbReference>
<sequence length="234" mass="25030">MELRPNRDVASDVSRGANGHAVQDVLIVDDHPLICHALSVTLGHAFGLRKVRTATSIATALANIAAEGPPDAVVLDLNLPDVAGVEGVIVLRQHIGDAPVTVISAELDPGRVTAVLAAGARGYVTKSLARSRMVEAFERMWAGEVVTPEGYEQAGRSDADELAALARDFATLTPQQMNILRLICQGRPNKLISYELSIAEATVKTHIAAIMTKINVRNRTQAALLASKARIFMR</sequence>
<evidence type="ECO:0000259" key="5">
    <source>
        <dbReference type="PROSITE" id="PS50110"/>
    </source>
</evidence>
<dbReference type="InterPro" id="IPR051015">
    <property type="entry name" value="EvgA-like"/>
</dbReference>
<evidence type="ECO:0000256" key="3">
    <source>
        <dbReference type="PROSITE-ProRule" id="PRU00169"/>
    </source>
</evidence>
<organism evidence="6 7">
    <name type="scientific">Frigidibacter mobilis</name>
    <dbReference type="NCBI Taxonomy" id="1335048"/>
    <lineage>
        <taxon>Bacteria</taxon>
        <taxon>Pseudomonadati</taxon>
        <taxon>Pseudomonadota</taxon>
        <taxon>Alphaproteobacteria</taxon>
        <taxon>Rhodobacterales</taxon>
        <taxon>Paracoccaceae</taxon>
        <taxon>Frigidibacter</taxon>
    </lineage>
</organism>
<dbReference type="SUPFAM" id="SSF46894">
    <property type="entry name" value="C-terminal effector domain of the bipartite response regulators"/>
    <property type="match status" value="1"/>
</dbReference>
<keyword evidence="1 3" id="KW-0597">Phosphoprotein</keyword>
<dbReference type="CDD" id="cd17535">
    <property type="entry name" value="REC_NarL-like"/>
    <property type="match status" value="1"/>
</dbReference>
<dbReference type="Pfam" id="PF00196">
    <property type="entry name" value="GerE"/>
    <property type="match status" value="1"/>
</dbReference>
<dbReference type="PROSITE" id="PS50043">
    <property type="entry name" value="HTH_LUXR_2"/>
    <property type="match status" value="1"/>
</dbReference>
<dbReference type="GO" id="GO:0003677">
    <property type="term" value="F:DNA binding"/>
    <property type="evidence" value="ECO:0007669"/>
    <property type="project" value="UniProtKB-KW"/>
</dbReference>
<protein>
    <submittedName>
        <fullName evidence="6">Two component LuxR family transcriptional regulator</fullName>
    </submittedName>
</protein>
<evidence type="ECO:0000256" key="1">
    <source>
        <dbReference type="ARBA" id="ARBA00022553"/>
    </source>
</evidence>
<dbReference type="InterPro" id="IPR058245">
    <property type="entry name" value="NreC/VraR/RcsB-like_REC"/>
</dbReference>
<dbReference type="InterPro" id="IPR016032">
    <property type="entry name" value="Sig_transdc_resp-reg_C-effctor"/>
</dbReference>
<dbReference type="OrthoDB" id="9814495at2"/>
<dbReference type="Pfam" id="PF00072">
    <property type="entry name" value="Response_reg"/>
    <property type="match status" value="1"/>
</dbReference>
<dbReference type="GO" id="GO:0006355">
    <property type="term" value="P:regulation of DNA-templated transcription"/>
    <property type="evidence" value="ECO:0007669"/>
    <property type="project" value="InterPro"/>
</dbReference>
<evidence type="ECO:0000313" key="6">
    <source>
        <dbReference type="EMBL" id="AMY67940.1"/>
    </source>
</evidence>
<keyword evidence="2" id="KW-0238">DNA-binding</keyword>
<dbReference type="PROSITE" id="PS50110">
    <property type="entry name" value="RESPONSE_REGULATORY"/>
    <property type="match status" value="1"/>
</dbReference>
<dbReference type="InterPro" id="IPR000792">
    <property type="entry name" value="Tscrpt_reg_LuxR_C"/>
</dbReference>
<dbReference type="EMBL" id="CP012661">
    <property type="protein sequence ID" value="AMY67940.1"/>
    <property type="molecule type" value="Genomic_DNA"/>
</dbReference>
<dbReference type="Proteomes" id="UP000076128">
    <property type="component" value="Chromosome"/>
</dbReference>
<dbReference type="KEGG" id="daa:AKL17_0680"/>
<feature type="domain" description="Response regulatory" evidence="5">
    <location>
        <begin position="24"/>
        <end position="141"/>
    </location>
</feature>
<dbReference type="CDD" id="cd06170">
    <property type="entry name" value="LuxR_C_like"/>
    <property type="match status" value="1"/>
</dbReference>
<evidence type="ECO:0000259" key="4">
    <source>
        <dbReference type="PROSITE" id="PS50043"/>
    </source>
</evidence>
<proteinExistence type="predicted"/>
<dbReference type="PANTHER" id="PTHR45566">
    <property type="entry name" value="HTH-TYPE TRANSCRIPTIONAL REGULATOR YHJB-RELATED"/>
    <property type="match status" value="1"/>
</dbReference>
<reference evidence="6 7" key="1">
    <citation type="submission" date="2015-09" db="EMBL/GenBank/DDBJ databases">
        <title>Complete genome sequence of Defluviimonas alba cai42t isolated from an oilfield in Xinjiang.</title>
        <authorList>
            <person name="Geng S."/>
            <person name="Pan X."/>
            <person name="Wu X."/>
        </authorList>
    </citation>
    <scope>NUCLEOTIDE SEQUENCE [LARGE SCALE GENOMIC DNA]</scope>
    <source>
        <strain evidence="7">cai42</strain>
    </source>
</reference>
<keyword evidence="7" id="KW-1185">Reference proteome</keyword>
<dbReference type="Gene3D" id="3.40.50.2300">
    <property type="match status" value="1"/>
</dbReference>
<dbReference type="STRING" id="1335048.AKL17_0680"/>
<feature type="modified residue" description="4-aspartylphosphate" evidence="3">
    <location>
        <position position="76"/>
    </location>
</feature>
<dbReference type="InterPro" id="IPR011006">
    <property type="entry name" value="CheY-like_superfamily"/>
</dbReference>